<proteinExistence type="predicted"/>
<dbReference type="GO" id="GO:0004222">
    <property type="term" value="F:metalloendopeptidase activity"/>
    <property type="evidence" value="ECO:0007669"/>
    <property type="project" value="TreeGrafter"/>
</dbReference>
<evidence type="ECO:0000259" key="3">
    <source>
        <dbReference type="Pfam" id="PF01551"/>
    </source>
</evidence>
<dbReference type="SUPFAM" id="SSF51261">
    <property type="entry name" value="Duplicated hybrid motif"/>
    <property type="match status" value="1"/>
</dbReference>
<feature type="compositionally biased region" description="Basic and acidic residues" evidence="1">
    <location>
        <begin position="105"/>
        <end position="127"/>
    </location>
</feature>
<dbReference type="InterPro" id="IPR016047">
    <property type="entry name" value="M23ase_b-sheet_dom"/>
</dbReference>
<dbReference type="RefSeq" id="WP_203366237.1">
    <property type="nucleotide sequence ID" value="NZ_WSFT01000031.1"/>
</dbReference>
<feature type="region of interest" description="Disordered" evidence="1">
    <location>
        <begin position="83"/>
        <end position="132"/>
    </location>
</feature>
<feature type="region of interest" description="Disordered" evidence="1">
    <location>
        <begin position="1"/>
        <end position="24"/>
    </location>
</feature>
<dbReference type="InterPro" id="IPR011055">
    <property type="entry name" value="Dup_hybrid_motif"/>
</dbReference>
<accession>A0A942Z6C0</accession>
<gene>
    <name evidence="4" type="ORF">GOQ27_07535</name>
</gene>
<protein>
    <submittedName>
        <fullName evidence="4">M23 family metallopeptidase</fullName>
    </submittedName>
</protein>
<dbReference type="Gene3D" id="2.70.70.10">
    <property type="entry name" value="Glucose Permease (Domain IIA)"/>
    <property type="match status" value="1"/>
</dbReference>
<evidence type="ECO:0000313" key="5">
    <source>
        <dbReference type="Proteomes" id="UP000724672"/>
    </source>
</evidence>
<dbReference type="Pfam" id="PF01551">
    <property type="entry name" value="Peptidase_M23"/>
    <property type="match status" value="1"/>
</dbReference>
<dbReference type="PANTHER" id="PTHR21666">
    <property type="entry name" value="PEPTIDASE-RELATED"/>
    <property type="match status" value="1"/>
</dbReference>
<evidence type="ECO:0000256" key="1">
    <source>
        <dbReference type="SAM" id="MobiDB-lite"/>
    </source>
</evidence>
<feature type="compositionally biased region" description="Acidic residues" evidence="1">
    <location>
        <begin position="83"/>
        <end position="104"/>
    </location>
</feature>
<dbReference type="InterPro" id="IPR050570">
    <property type="entry name" value="Cell_wall_metabolism_enzyme"/>
</dbReference>
<dbReference type="EMBL" id="WSFT01000031">
    <property type="protein sequence ID" value="MBS4538311.1"/>
    <property type="molecule type" value="Genomic_DNA"/>
</dbReference>
<keyword evidence="2" id="KW-1133">Transmembrane helix</keyword>
<name>A0A942Z6C0_9FIRM</name>
<sequence length="277" mass="30756">MDKFNKDPNNDKGPKKNKDKKSVMNRMKNVTQRDGFYLVLFLCICIVGITAVWVSSDNFNKVADLDEKENELAEDDRDIVDYYLDGDDYDDQQDPDTEDVDIEETDKAKEETKEEAKANTEEQKSTDEEAIEATSSQGKQLAMLVPIMGKQSMGFAEDKLVYSETLEQWTTHNGLDIQAAEGSAVRAVLSGVVKEVVTTDELGIVVTIDHSDGLQTKYGCLSTDEMVEAGQQIEKGDPIGAVGKSVGYELAQGPHLHFEVLEAGKNIDPKNYLPDFE</sequence>
<dbReference type="CDD" id="cd12797">
    <property type="entry name" value="M23_peptidase"/>
    <property type="match status" value="1"/>
</dbReference>
<comment type="caution">
    <text evidence="4">The sequence shown here is derived from an EMBL/GenBank/DDBJ whole genome shotgun (WGS) entry which is preliminary data.</text>
</comment>
<dbReference type="Proteomes" id="UP000724672">
    <property type="component" value="Unassembled WGS sequence"/>
</dbReference>
<evidence type="ECO:0000256" key="2">
    <source>
        <dbReference type="SAM" id="Phobius"/>
    </source>
</evidence>
<feature type="domain" description="M23ase beta-sheet core" evidence="3">
    <location>
        <begin position="171"/>
        <end position="269"/>
    </location>
</feature>
<feature type="compositionally biased region" description="Basic and acidic residues" evidence="1">
    <location>
        <begin position="1"/>
        <end position="22"/>
    </location>
</feature>
<keyword evidence="2" id="KW-0472">Membrane</keyword>
<keyword evidence="2" id="KW-0812">Transmembrane</keyword>
<reference evidence="4" key="1">
    <citation type="submission" date="2019-12" db="EMBL/GenBank/DDBJ databases">
        <title>Clostridiaceae gen. nov. sp. nov., isolated from sediment in Xinjiang, China.</title>
        <authorList>
            <person name="Zhang R."/>
        </authorList>
    </citation>
    <scope>NUCLEOTIDE SEQUENCE</scope>
    <source>
        <strain evidence="4">D2Q-11</strain>
    </source>
</reference>
<evidence type="ECO:0000313" key="4">
    <source>
        <dbReference type="EMBL" id="MBS4538311.1"/>
    </source>
</evidence>
<organism evidence="4 5">
    <name type="scientific">Anaeromonas frigoriresistens</name>
    <dbReference type="NCBI Taxonomy" id="2683708"/>
    <lineage>
        <taxon>Bacteria</taxon>
        <taxon>Bacillati</taxon>
        <taxon>Bacillota</taxon>
        <taxon>Tissierellia</taxon>
        <taxon>Tissierellales</taxon>
        <taxon>Thermohalobacteraceae</taxon>
        <taxon>Anaeromonas</taxon>
    </lineage>
</organism>
<dbReference type="PANTHER" id="PTHR21666:SF270">
    <property type="entry name" value="MUREIN HYDROLASE ACTIVATOR ENVC"/>
    <property type="match status" value="1"/>
</dbReference>
<keyword evidence="5" id="KW-1185">Reference proteome</keyword>
<feature type="transmembrane region" description="Helical" evidence="2">
    <location>
        <begin position="35"/>
        <end position="54"/>
    </location>
</feature>
<dbReference type="AlphaFoldDB" id="A0A942Z6C0"/>